<sequence length="304" mass="33651">MRVVTSGSAYLDIDAYACCIAYAEWLNLTGVDARAVSSAQPNASVSATVLGWNKHFDDYIPRADDEFVVMDVSDYHYFDPMVKLDRVVEVIDHHPGFEAYWAETLGPNADIRPIGAAATQVFQRWESSGLLPHISAQSAALLATAILDNTLCFTGLRSTDEDLRAFEVLRPLAGLASDWPERYFLECQAAIEADLPVALVADLKIMRPQSNLPQVFAQMAVWNAEALVQQHRSAMSRWLSAQGDDWILNIISIGEAKSYLLVEPVVSQHKLSRLLQVDCQPGLVVVEPPLLRKELLSMGLALNR</sequence>
<organism evidence="1 2">
    <name type="scientific">Pseudomonas fluorescens</name>
    <dbReference type="NCBI Taxonomy" id="294"/>
    <lineage>
        <taxon>Bacteria</taxon>
        <taxon>Pseudomonadati</taxon>
        <taxon>Pseudomonadota</taxon>
        <taxon>Gammaproteobacteria</taxon>
        <taxon>Pseudomonadales</taxon>
        <taxon>Pseudomonadaceae</taxon>
        <taxon>Pseudomonas</taxon>
    </lineage>
</organism>
<dbReference type="EMBL" id="CP012830">
    <property type="protein sequence ID" value="ALI04447.1"/>
    <property type="molecule type" value="Genomic_DNA"/>
</dbReference>
<name>A0A0N9WPT5_PSEFL</name>
<accession>A0A0N9WPT5</accession>
<evidence type="ECO:0000313" key="1">
    <source>
        <dbReference type="EMBL" id="ALI04447.1"/>
    </source>
</evidence>
<proteinExistence type="predicted"/>
<protein>
    <submittedName>
        <fullName evidence="1">DHH family protein</fullName>
    </submittedName>
</protein>
<dbReference type="InterPro" id="IPR038763">
    <property type="entry name" value="DHH_sf"/>
</dbReference>
<dbReference type="Proteomes" id="UP000066487">
    <property type="component" value="Chromosome"/>
</dbReference>
<dbReference type="RefSeq" id="WP_054597649.1">
    <property type="nucleotide sequence ID" value="NZ_CP012830.1"/>
</dbReference>
<dbReference type="Gene3D" id="3.90.1640.10">
    <property type="entry name" value="inorganic pyrophosphatase (n-terminal core)"/>
    <property type="match status" value="1"/>
</dbReference>
<dbReference type="AlphaFoldDB" id="A0A0N9WPT5"/>
<reference evidence="2" key="1">
    <citation type="submission" date="2015-09" db="EMBL/GenBank/DDBJ databases">
        <title>Whole genome sequence of Pseudomonas fluorescens FW300-N2E3.</title>
        <authorList>
            <person name="Ray J."/>
            <person name="Melnyk R."/>
            <person name="Deutschbauer A."/>
        </authorList>
    </citation>
    <scope>NUCLEOTIDE SEQUENCE [LARGE SCALE GENOMIC DNA]</scope>
    <source>
        <strain evidence="2">FW300-N2E3</strain>
    </source>
</reference>
<dbReference type="OrthoDB" id="6988327at2"/>
<dbReference type="SUPFAM" id="SSF64182">
    <property type="entry name" value="DHH phosphoesterases"/>
    <property type="match status" value="1"/>
</dbReference>
<evidence type="ECO:0000313" key="2">
    <source>
        <dbReference type="Proteomes" id="UP000066487"/>
    </source>
</evidence>
<reference evidence="1 2" key="2">
    <citation type="journal article" date="2018" name="Nature">
        <title>Mutant phenotypes for thousands of bacterial genes of unknown function.</title>
        <authorList>
            <person name="Price M.N."/>
            <person name="Wetmore K.M."/>
            <person name="Waters R.J."/>
            <person name="Callaghan M."/>
            <person name="Ray J."/>
            <person name="Liu H."/>
            <person name="Kuehl J.V."/>
            <person name="Melnyk R.A."/>
            <person name="Lamson J.S."/>
            <person name="Suh Y."/>
            <person name="Carlson H.K."/>
            <person name="Esquivel Z."/>
            <person name="Sadeeshkumar H."/>
            <person name="Chakraborty R."/>
            <person name="Zane G.M."/>
            <person name="Rubin B.E."/>
            <person name="Wall J.D."/>
            <person name="Visel A."/>
            <person name="Bristow J."/>
            <person name="Blow M.J."/>
            <person name="Arkin A.P."/>
            <person name="Deutschbauer A.M."/>
        </authorList>
    </citation>
    <scope>NUCLEOTIDE SEQUENCE [LARGE SCALE GENOMIC DNA]</scope>
    <source>
        <strain evidence="1 2">FW300-N2E3</strain>
    </source>
</reference>
<gene>
    <name evidence="1" type="ORF">AO353_26555</name>
</gene>